<reference evidence="6 7" key="1">
    <citation type="submission" date="2024-09" db="EMBL/GenBank/DDBJ databases">
        <title>Genome sequencing and assembly of Phytophthora oleae, isolate VK10A, causative agent of rot of olive drupes.</title>
        <authorList>
            <person name="Conti Taguali S."/>
            <person name="Riolo M."/>
            <person name="La Spada F."/>
            <person name="Cacciola S.O."/>
            <person name="Dionisio G."/>
        </authorList>
    </citation>
    <scope>NUCLEOTIDE SEQUENCE [LARGE SCALE GENOMIC DNA]</scope>
    <source>
        <strain evidence="6 7">VK10A</strain>
    </source>
</reference>
<dbReference type="InterPro" id="IPR031825">
    <property type="entry name" value="RXLR"/>
</dbReference>
<comment type="similarity">
    <text evidence="2 5">Belongs to the RxLR effector family.</text>
</comment>
<evidence type="ECO:0000256" key="5">
    <source>
        <dbReference type="RuleBase" id="RU367124"/>
    </source>
</evidence>
<gene>
    <name evidence="6" type="ORF">V7S43_003218</name>
</gene>
<organism evidence="6 7">
    <name type="scientific">Phytophthora oleae</name>
    <dbReference type="NCBI Taxonomy" id="2107226"/>
    <lineage>
        <taxon>Eukaryota</taxon>
        <taxon>Sar</taxon>
        <taxon>Stramenopiles</taxon>
        <taxon>Oomycota</taxon>
        <taxon>Peronosporomycetes</taxon>
        <taxon>Peronosporales</taxon>
        <taxon>Peronosporaceae</taxon>
        <taxon>Phytophthora</taxon>
    </lineage>
</organism>
<dbReference type="Proteomes" id="UP001632037">
    <property type="component" value="Unassembled WGS sequence"/>
</dbReference>
<sequence>MVAATLLASSEVAFAAPRSLATSDAVQSITAVHIDTTRSLRSHRKKTTSVVDDAEERAAEEELVDVELLDRVVSDHTYAKKVFLSWLQNGQTSEDIENRLKTLGAQGKYGKVVTQYAQYLTLLEERSA</sequence>
<protein>
    <recommendedName>
        <fullName evidence="5">RxLR effector protein</fullName>
    </recommendedName>
</protein>
<evidence type="ECO:0000313" key="7">
    <source>
        <dbReference type="Proteomes" id="UP001632037"/>
    </source>
</evidence>
<evidence type="ECO:0000256" key="3">
    <source>
        <dbReference type="ARBA" id="ARBA00022525"/>
    </source>
</evidence>
<evidence type="ECO:0000313" key="6">
    <source>
        <dbReference type="EMBL" id="KAL3671286.1"/>
    </source>
</evidence>
<keyword evidence="4" id="KW-0732">Signal</keyword>
<name>A0ABD3FXZ7_9STRA</name>
<evidence type="ECO:0000256" key="1">
    <source>
        <dbReference type="ARBA" id="ARBA00004613"/>
    </source>
</evidence>
<comment type="caution">
    <text evidence="6">The sequence shown here is derived from an EMBL/GenBank/DDBJ whole genome shotgun (WGS) entry which is preliminary data.</text>
</comment>
<dbReference type="Gene3D" id="1.10.10.2460">
    <property type="match status" value="1"/>
</dbReference>
<evidence type="ECO:0000256" key="2">
    <source>
        <dbReference type="ARBA" id="ARBA00010400"/>
    </source>
</evidence>
<dbReference type="GO" id="GO:0005576">
    <property type="term" value="C:extracellular region"/>
    <property type="evidence" value="ECO:0007669"/>
    <property type="project" value="UniProtKB-SubCell"/>
</dbReference>
<dbReference type="Pfam" id="PF16810">
    <property type="entry name" value="RXLR"/>
    <property type="match status" value="1"/>
</dbReference>
<comment type="subcellular location">
    <subcellularLocation>
        <location evidence="1 5">Secreted</location>
    </subcellularLocation>
</comment>
<comment type="function">
    <text evidence="5">Effector that suppresses plant defense responses during pathogen infection.</text>
</comment>
<keyword evidence="7" id="KW-1185">Reference proteome</keyword>
<evidence type="ECO:0000256" key="4">
    <source>
        <dbReference type="ARBA" id="ARBA00022729"/>
    </source>
</evidence>
<accession>A0ABD3FXZ7</accession>
<keyword evidence="3 5" id="KW-0964">Secreted</keyword>
<dbReference type="AlphaFoldDB" id="A0ABD3FXZ7"/>
<dbReference type="EMBL" id="JBIMZQ010000005">
    <property type="protein sequence ID" value="KAL3671286.1"/>
    <property type="molecule type" value="Genomic_DNA"/>
</dbReference>
<proteinExistence type="inferred from homology"/>